<name>A0A7H4PNA0_9ENTR</name>
<dbReference type="AlphaFoldDB" id="A0A7H4PNA0"/>
<protein>
    <submittedName>
        <fullName evidence="1">Aldose 1-epimerase</fullName>
    </submittedName>
</protein>
<proteinExistence type="predicted"/>
<evidence type="ECO:0000313" key="2">
    <source>
        <dbReference type="Proteomes" id="UP000254863"/>
    </source>
</evidence>
<dbReference type="Proteomes" id="UP000254863">
    <property type="component" value="Unassembled WGS sequence"/>
</dbReference>
<organism evidence="1 2">
    <name type="scientific">Klebsiella michiganensis</name>
    <dbReference type="NCBI Taxonomy" id="1134687"/>
    <lineage>
        <taxon>Bacteria</taxon>
        <taxon>Pseudomonadati</taxon>
        <taxon>Pseudomonadota</taxon>
        <taxon>Gammaproteobacteria</taxon>
        <taxon>Enterobacterales</taxon>
        <taxon>Enterobacteriaceae</taxon>
        <taxon>Klebsiella/Raoultella group</taxon>
        <taxon>Klebsiella</taxon>
    </lineage>
</organism>
<evidence type="ECO:0000313" key="1">
    <source>
        <dbReference type="EMBL" id="STW79873.1"/>
    </source>
</evidence>
<gene>
    <name evidence="1" type="ORF">NCTC11685_07220</name>
</gene>
<comment type="caution">
    <text evidence="1">The sequence shown here is derived from an EMBL/GenBank/DDBJ whole genome shotgun (WGS) entry which is preliminary data.</text>
</comment>
<reference evidence="1 2" key="1">
    <citation type="submission" date="2018-06" db="EMBL/GenBank/DDBJ databases">
        <authorList>
            <consortium name="Pathogen Informatics"/>
            <person name="Doyle S."/>
        </authorList>
    </citation>
    <scope>NUCLEOTIDE SEQUENCE [LARGE SCALE GENOMIC DNA]</scope>
    <source>
        <strain evidence="1 2">NCTC11685</strain>
    </source>
</reference>
<sequence>MIARGGDYCVLQLRRQHACGFDYLAQIRYQLLRNQLVAALTLTHLR</sequence>
<accession>A0A7H4PNA0</accession>
<dbReference type="EMBL" id="UGMS01000004">
    <property type="protein sequence ID" value="STW79873.1"/>
    <property type="molecule type" value="Genomic_DNA"/>
</dbReference>